<keyword evidence="4" id="KW-1185">Reference proteome</keyword>
<organism evidence="3 4">
    <name type="scientific">Pseudocercospora fijiensis (strain CIRAD86)</name>
    <name type="common">Black leaf streak disease fungus</name>
    <name type="synonym">Mycosphaerella fijiensis</name>
    <dbReference type="NCBI Taxonomy" id="383855"/>
    <lineage>
        <taxon>Eukaryota</taxon>
        <taxon>Fungi</taxon>
        <taxon>Dikarya</taxon>
        <taxon>Ascomycota</taxon>
        <taxon>Pezizomycotina</taxon>
        <taxon>Dothideomycetes</taxon>
        <taxon>Dothideomycetidae</taxon>
        <taxon>Mycosphaerellales</taxon>
        <taxon>Mycosphaerellaceae</taxon>
        <taxon>Pseudocercospora</taxon>
    </lineage>
</organism>
<dbReference type="PROSITE" id="PS51471">
    <property type="entry name" value="FE2OG_OXY"/>
    <property type="match status" value="1"/>
</dbReference>
<evidence type="ECO:0000259" key="2">
    <source>
        <dbReference type="PROSITE" id="PS51471"/>
    </source>
</evidence>
<dbReference type="PANTHER" id="PTHR31212">
    <property type="entry name" value="ALPHA-KETOGLUTARATE-DEPENDENT DIOXYGENASE ALKB HOMOLOG 3"/>
    <property type="match status" value="1"/>
</dbReference>
<feature type="region of interest" description="Disordered" evidence="1">
    <location>
        <begin position="1"/>
        <end position="31"/>
    </location>
</feature>
<dbReference type="AlphaFoldDB" id="M3AFH5"/>
<dbReference type="InterPro" id="IPR032854">
    <property type="entry name" value="ALKBH3"/>
</dbReference>
<dbReference type="InterPro" id="IPR027450">
    <property type="entry name" value="AlkB-like"/>
</dbReference>
<dbReference type="PANTHER" id="PTHR31212:SF5">
    <property type="entry name" value="ISOCHORISMATASE FAMILY PROTEIN FAMILY (AFU_ORTHOLOGUE AFUA_3G14500)"/>
    <property type="match status" value="1"/>
</dbReference>
<dbReference type="Proteomes" id="UP000016932">
    <property type="component" value="Unassembled WGS sequence"/>
</dbReference>
<dbReference type="EMBL" id="KB446558">
    <property type="protein sequence ID" value="EME83336.1"/>
    <property type="molecule type" value="Genomic_DNA"/>
</dbReference>
<dbReference type="OrthoDB" id="445341at2759"/>
<dbReference type="GO" id="GO:0051213">
    <property type="term" value="F:dioxygenase activity"/>
    <property type="evidence" value="ECO:0007669"/>
    <property type="project" value="InterPro"/>
</dbReference>
<dbReference type="Pfam" id="PF13532">
    <property type="entry name" value="2OG-FeII_Oxy_2"/>
    <property type="match status" value="1"/>
</dbReference>
<evidence type="ECO:0000313" key="4">
    <source>
        <dbReference type="Proteomes" id="UP000016932"/>
    </source>
</evidence>
<dbReference type="GeneID" id="19334637"/>
<dbReference type="KEGG" id="pfj:MYCFIDRAFT_182782"/>
<accession>M3AFH5</accession>
<dbReference type="eggNOG" id="ENOG502QRZN">
    <property type="taxonomic scope" value="Eukaryota"/>
</dbReference>
<evidence type="ECO:0000313" key="3">
    <source>
        <dbReference type="EMBL" id="EME83336.1"/>
    </source>
</evidence>
<evidence type="ECO:0000256" key="1">
    <source>
        <dbReference type="SAM" id="MobiDB-lite"/>
    </source>
</evidence>
<sequence>MDEAIENQKPSSRAFADRPLFGRDKETESQGSRMLHHLLPQDQAESIFDELKSEINWQTMHHQMGAVPRLVCCQAAVDEDGSMPVYRHPSDQTLPTTPWSAAVDRVRRAAELVVGHPLNHALIQLYRSGNDYISEHSDKTLDITPESNIVNVSFGAQRIMRIRTKRGATNTEESPARTTYRIPMPHNSMLTMSLKTNAQYLHGINWDRRPGVEWSEAEKAYGSQRISLTFRNIGTYLNKTSEIIWGQGATGKTRAEARTVINGDAIASQKLIDAFGKENAASTIEYDEIYGKGFDVLHLK</sequence>
<dbReference type="VEuPathDB" id="FungiDB:MYCFIDRAFT_182782"/>
<dbReference type="Gene3D" id="2.60.120.590">
    <property type="entry name" value="Alpha-ketoglutarate-dependent dioxygenase AlkB-like"/>
    <property type="match status" value="1"/>
</dbReference>
<protein>
    <recommendedName>
        <fullName evidence="2">Fe2OG dioxygenase domain-containing protein</fullName>
    </recommendedName>
</protein>
<feature type="domain" description="Fe2OG dioxygenase" evidence="2">
    <location>
        <begin position="117"/>
        <end position="234"/>
    </location>
</feature>
<dbReference type="GO" id="GO:0006307">
    <property type="term" value="P:DNA alkylation repair"/>
    <property type="evidence" value="ECO:0007669"/>
    <property type="project" value="InterPro"/>
</dbReference>
<reference evidence="3 4" key="1">
    <citation type="journal article" date="2012" name="PLoS Pathog.">
        <title>Diverse lifestyles and strategies of plant pathogenesis encoded in the genomes of eighteen Dothideomycetes fungi.</title>
        <authorList>
            <person name="Ohm R.A."/>
            <person name="Feau N."/>
            <person name="Henrissat B."/>
            <person name="Schoch C.L."/>
            <person name="Horwitz B.A."/>
            <person name="Barry K.W."/>
            <person name="Condon B.J."/>
            <person name="Copeland A.C."/>
            <person name="Dhillon B."/>
            <person name="Glaser F."/>
            <person name="Hesse C.N."/>
            <person name="Kosti I."/>
            <person name="LaButti K."/>
            <person name="Lindquist E.A."/>
            <person name="Lucas S."/>
            <person name="Salamov A.A."/>
            <person name="Bradshaw R.E."/>
            <person name="Ciuffetti L."/>
            <person name="Hamelin R.C."/>
            <person name="Kema G.H.J."/>
            <person name="Lawrence C."/>
            <person name="Scott J.A."/>
            <person name="Spatafora J.W."/>
            <person name="Turgeon B.G."/>
            <person name="de Wit P.J.G.M."/>
            <person name="Zhong S."/>
            <person name="Goodwin S.B."/>
            <person name="Grigoriev I.V."/>
        </authorList>
    </citation>
    <scope>NUCLEOTIDE SEQUENCE [LARGE SCALE GENOMIC DNA]</scope>
    <source>
        <strain evidence="3 4">CIRAD86</strain>
    </source>
</reference>
<dbReference type="SUPFAM" id="SSF51197">
    <property type="entry name" value="Clavaminate synthase-like"/>
    <property type="match status" value="1"/>
</dbReference>
<dbReference type="STRING" id="383855.M3AFH5"/>
<proteinExistence type="predicted"/>
<name>M3AFH5_PSEFD</name>
<dbReference type="InterPro" id="IPR005123">
    <property type="entry name" value="Oxoglu/Fe-dep_dioxygenase_dom"/>
</dbReference>
<gene>
    <name evidence="3" type="ORF">MYCFIDRAFT_182782</name>
</gene>
<dbReference type="HOGENOM" id="CLU_054792_0_0_1"/>
<dbReference type="InterPro" id="IPR037151">
    <property type="entry name" value="AlkB-like_sf"/>
</dbReference>
<dbReference type="RefSeq" id="XP_007926595.1">
    <property type="nucleotide sequence ID" value="XM_007928404.1"/>
</dbReference>